<evidence type="ECO:0000313" key="2">
    <source>
        <dbReference type="Proteomes" id="UP000257055"/>
    </source>
</evidence>
<dbReference type="EMBL" id="LARY01000002">
    <property type="protein sequence ID" value="RDX00733.1"/>
    <property type="molecule type" value="Genomic_DNA"/>
</dbReference>
<organism evidence="1 2">
    <name type="scientific">Listeria kieliensis</name>
    <dbReference type="NCBI Taxonomy" id="1621700"/>
    <lineage>
        <taxon>Bacteria</taxon>
        <taxon>Bacillati</taxon>
        <taxon>Bacillota</taxon>
        <taxon>Bacilli</taxon>
        <taxon>Bacillales</taxon>
        <taxon>Listeriaceae</taxon>
        <taxon>Listeria</taxon>
    </lineage>
</organism>
<name>A0A3D8TQ16_9LIST</name>
<dbReference type="Proteomes" id="UP000257055">
    <property type="component" value="Unassembled WGS sequence"/>
</dbReference>
<proteinExistence type="predicted"/>
<accession>A0A3D8TQ16</accession>
<evidence type="ECO:0000313" key="1">
    <source>
        <dbReference type="EMBL" id="RDX00733.1"/>
    </source>
</evidence>
<dbReference type="AlphaFoldDB" id="A0A3D8TQ16"/>
<reference evidence="2" key="1">
    <citation type="submission" date="2015-04" db="EMBL/GenBank/DDBJ databases">
        <authorList>
            <person name="Schardt J."/>
            <person name="Mueller-Herbst S."/>
            <person name="Scherer S."/>
            <person name="Huptas C."/>
        </authorList>
    </citation>
    <scope>NUCLEOTIDE SEQUENCE [LARGE SCALE GENOMIC DNA]</scope>
    <source>
        <strain evidence="2">Kiel-L1</strain>
    </source>
</reference>
<comment type="caution">
    <text evidence="1">The sequence shown here is derived from an EMBL/GenBank/DDBJ whole genome shotgun (WGS) entry which is preliminary data.</text>
</comment>
<protein>
    <submittedName>
        <fullName evidence="1">Uncharacterized protein</fullName>
    </submittedName>
</protein>
<gene>
    <name evidence="1" type="ORF">UR08_07045</name>
</gene>
<keyword evidence="2" id="KW-1185">Reference proteome</keyword>
<sequence>MELVIEIRSVLMRYETYYRIFINGELMDASNTKKALEEAGTSYLRRKCILPLKFIEDDEFFSNLKMQRKLKTKMTLISCQSLSIL</sequence>